<reference evidence="8 9" key="1">
    <citation type="submission" date="2016-08" db="EMBL/GenBank/DDBJ databases">
        <title>Analysis of Carbohydrate Active Enzymes in Thermogemmatispora T81 Reveals Carbohydrate Degradation Ability.</title>
        <authorList>
            <person name="Tomazini A."/>
            <person name="Lal S."/>
            <person name="Stott M."/>
            <person name="Henrissat B."/>
            <person name="Polikarpov I."/>
            <person name="Sparling R."/>
            <person name="Levin D.B."/>
        </authorList>
    </citation>
    <scope>NUCLEOTIDE SEQUENCE [LARGE SCALE GENOMIC DNA]</scope>
    <source>
        <strain evidence="8 9">T81</strain>
    </source>
</reference>
<evidence type="ECO:0000313" key="9">
    <source>
        <dbReference type="Proteomes" id="UP000248706"/>
    </source>
</evidence>
<dbReference type="InterPro" id="IPR007627">
    <property type="entry name" value="RNA_pol_sigma70_r2"/>
</dbReference>
<dbReference type="InterPro" id="IPR014284">
    <property type="entry name" value="RNA_pol_sigma-70_dom"/>
</dbReference>
<evidence type="ECO:0000259" key="7">
    <source>
        <dbReference type="Pfam" id="PF08281"/>
    </source>
</evidence>
<dbReference type="GO" id="GO:0006352">
    <property type="term" value="P:DNA-templated transcription initiation"/>
    <property type="evidence" value="ECO:0007669"/>
    <property type="project" value="InterPro"/>
</dbReference>
<keyword evidence="9" id="KW-1185">Reference proteome</keyword>
<feature type="domain" description="RNA polymerase sigma-70 region 2" evidence="6">
    <location>
        <begin position="37"/>
        <end position="104"/>
    </location>
</feature>
<gene>
    <name evidence="8" type="ORF">A4R35_05835</name>
</gene>
<dbReference type="InterPro" id="IPR036388">
    <property type="entry name" value="WH-like_DNA-bd_sf"/>
</dbReference>
<dbReference type="SUPFAM" id="SSF88946">
    <property type="entry name" value="Sigma2 domain of RNA polymerase sigma factors"/>
    <property type="match status" value="1"/>
</dbReference>
<evidence type="ECO:0000259" key="6">
    <source>
        <dbReference type="Pfam" id="PF04542"/>
    </source>
</evidence>
<organism evidence="8 9">
    <name type="scientific">Thermogemmatispora tikiterensis</name>
    <dbReference type="NCBI Taxonomy" id="1825093"/>
    <lineage>
        <taxon>Bacteria</taxon>
        <taxon>Bacillati</taxon>
        <taxon>Chloroflexota</taxon>
        <taxon>Ktedonobacteria</taxon>
        <taxon>Thermogemmatisporales</taxon>
        <taxon>Thermogemmatisporaceae</taxon>
        <taxon>Thermogemmatispora</taxon>
    </lineage>
</organism>
<dbReference type="InterPro" id="IPR039425">
    <property type="entry name" value="RNA_pol_sigma-70-like"/>
</dbReference>
<sequence length="207" mass="24102">MAYRIEDTSSSETNGSPDELALVQRAQRGDEAAFNTLFERYEHRIARYLKHMVGNDGVSCDLTQDTFFRAWQGLPGLRDPQRFASWLYRIATNLAHNYLEQARRMQYVPWEDCHEDSRELSTLGMEQHIEERELTQIALAHVSPTYRACLILYVIEGLPQRKVAELLGMKESCVSKYLSRGKEEMRQIYQRLESEGLPTRQRGGKRK</sequence>
<dbReference type="Gene3D" id="1.10.10.10">
    <property type="entry name" value="Winged helix-like DNA-binding domain superfamily/Winged helix DNA-binding domain"/>
    <property type="match status" value="1"/>
</dbReference>
<dbReference type="PANTHER" id="PTHR43133:SF8">
    <property type="entry name" value="RNA POLYMERASE SIGMA FACTOR HI_1459-RELATED"/>
    <property type="match status" value="1"/>
</dbReference>
<evidence type="ECO:0000256" key="5">
    <source>
        <dbReference type="ARBA" id="ARBA00023163"/>
    </source>
</evidence>
<proteinExistence type="inferred from homology"/>
<keyword evidence="3" id="KW-0731">Sigma factor</keyword>
<dbReference type="InterPro" id="IPR013249">
    <property type="entry name" value="RNA_pol_sigma70_r4_t2"/>
</dbReference>
<evidence type="ECO:0000256" key="3">
    <source>
        <dbReference type="ARBA" id="ARBA00023082"/>
    </source>
</evidence>
<accession>A0A328VBJ8</accession>
<evidence type="ECO:0000256" key="2">
    <source>
        <dbReference type="ARBA" id="ARBA00023015"/>
    </source>
</evidence>
<evidence type="ECO:0000256" key="1">
    <source>
        <dbReference type="ARBA" id="ARBA00010641"/>
    </source>
</evidence>
<dbReference type="GO" id="GO:0003677">
    <property type="term" value="F:DNA binding"/>
    <property type="evidence" value="ECO:0007669"/>
    <property type="project" value="UniProtKB-KW"/>
</dbReference>
<dbReference type="PANTHER" id="PTHR43133">
    <property type="entry name" value="RNA POLYMERASE ECF-TYPE SIGMA FACTO"/>
    <property type="match status" value="1"/>
</dbReference>
<dbReference type="Pfam" id="PF04542">
    <property type="entry name" value="Sigma70_r2"/>
    <property type="match status" value="1"/>
</dbReference>
<feature type="domain" description="RNA polymerase sigma factor 70 region 4 type 2" evidence="7">
    <location>
        <begin position="138"/>
        <end position="185"/>
    </location>
</feature>
<evidence type="ECO:0000256" key="4">
    <source>
        <dbReference type="ARBA" id="ARBA00023125"/>
    </source>
</evidence>
<dbReference type="AlphaFoldDB" id="A0A328VBJ8"/>
<dbReference type="OrthoDB" id="158189at2"/>
<evidence type="ECO:0000313" key="8">
    <source>
        <dbReference type="EMBL" id="RAQ95048.1"/>
    </source>
</evidence>
<evidence type="ECO:0008006" key="10">
    <source>
        <dbReference type="Google" id="ProtNLM"/>
    </source>
</evidence>
<dbReference type="GO" id="GO:0016987">
    <property type="term" value="F:sigma factor activity"/>
    <property type="evidence" value="ECO:0007669"/>
    <property type="project" value="UniProtKB-KW"/>
</dbReference>
<protein>
    <recommendedName>
        <fullName evidence="10">RNA polymerase subunit sigma-24</fullName>
    </recommendedName>
</protein>
<name>A0A328VBJ8_9CHLR</name>
<keyword evidence="2" id="KW-0805">Transcription regulation</keyword>
<dbReference type="Proteomes" id="UP000248706">
    <property type="component" value="Unassembled WGS sequence"/>
</dbReference>
<dbReference type="Gene3D" id="1.10.1740.10">
    <property type="match status" value="1"/>
</dbReference>
<keyword evidence="5" id="KW-0804">Transcription</keyword>
<comment type="similarity">
    <text evidence="1">Belongs to the sigma-70 factor family. ECF subfamily.</text>
</comment>
<dbReference type="NCBIfam" id="TIGR02937">
    <property type="entry name" value="sigma70-ECF"/>
    <property type="match status" value="1"/>
</dbReference>
<dbReference type="RefSeq" id="WP_112427448.1">
    <property type="nucleotide sequence ID" value="NZ_MCIF01000002.1"/>
</dbReference>
<dbReference type="InterPro" id="IPR013325">
    <property type="entry name" value="RNA_pol_sigma_r2"/>
</dbReference>
<dbReference type="SUPFAM" id="SSF88659">
    <property type="entry name" value="Sigma3 and sigma4 domains of RNA polymerase sigma factors"/>
    <property type="match status" value="1"/>
</dbReference>
<dbReference type="InterPro" id="IPR013324">
    <property type="entry name" value="RNA_pol_sigma_r3/r4-like"/>
</dbReference>
<dbReference type="Pfam" id="PF08281">
    <property type="entry name" value="Sigma70_r4_2"/>
    <property type="match status" value="1"/>
</dbReference>
<comment type="caution">
    <text evidence="8">The sequence shown here is derived from an EMBL/GenBank/DDBJ whole genome shotgun (WGS) entry which is preliminary data.</text>
</comment>
<dbReference type="EMBL" id="MCIF01000002">
    <property type="protein sequence ID" value="RAQ95048.1"/>
    <property type="molecule type" value="Genomic_DNA"/>
</dbReference>
<keyword evidence="4" id="KW-0238">DNA-binding</keyword>